<reference evidence="6 7" key="1">
    <citation type="journal article" date="2014" name="Gene">
        <title>A comparative genomic analysis of the alkalitolerant soil bacterium Bacillus lehensis G1.</title>
        <authorList>
            <person name="Noor Y.M."/>
            <person name="Samsulrizal N.H."/>
            <person name="Jema'on N.A."/>
            <person name="Low K.O."/>
            <person name="Ramli A.N."/>
            <person name="Alias N.I."/>
            <person name="Damis S.I."/>
            <person name="Fuzi S.F."/>
            <person name="Isa M.N."/>
            <person name="Murad A.M."/>
            <person name="Raih M.F."/>
            <person name="Bakar F.D."/>
            <person name="Najimudin N."/>
            <person name="Mahadi N.M."/>
            <person name="Illias R.M."/>
        </authorList>
    </citation>
    <scope>NUCLEOTIDE SEQUENCE [LARGE SCALE GENOMIC DNA]</scope>
    <source>
        <strain evidence="6 7">G1</strain>
    </source>
</reference>
<evidence type="ECO:0000313" key="6">
    <source>
        <dbReference type="EMBL" id="AIC93226.1"/>
    </source>
</evidence>
<dbReference type="SUPFAM" id="SSF55781">
    <property type="entry name" value="GAF domain-like"/>
    <property type="match status" value="1"/>
</dbReference>
<dbReference type="Pfam" id="PF01614">
    <property type="entry name" value="IclR_C"/>
    <property type="match status" value="1"/>
</dbReference>
<dbReference type="PROSITE" id="PS51078">
    <property type="entry name" value="ICLR_ED"/>
    <property type="match status" value="1"/>
</dbReference>
<dbReference type="Gene3D" id="3.30.450.40">
    <property type="match status" value="1"/>
</dbReference>
<evidence type="ECO:0000259" key="5">
    <source>
        <dbReference type="PROSITE" id="PS51078"/>
    </source>
</evidence>
<feature type="domain" description="IclR-ED" evidence="5">
    <location>
        <begin position="71"/>
        <end position="244"/>
    </location>
</feature>
<evidence type="ECO:0000256" key="2">
    <source>
        <dbReference type="ARBA" id="ARBA00023125"/>
    </source>
</evidence>
<dbReference type="STRING" id="1246626.BleG1_0618"/>
<dbReference type="KEGG" id="ble:BleG1_0618"/>
<keyword evidence="1" id="KW-0805">Transcription regulation</keyword>
<dbReference type="HOGENOM" id="CLU_062618_4_1_9"/>
<gene>
    <name evidence="6" type="ORF">BleG1_0618</name>
</gene>
<feature type="domain" description="HTH iclR-type" evidence="4">
    <location>
        <begin position="8"/>
        <end position="70"/>
    </location>
</feature>
<name>A0A060LPG9_9BACI</name>
<dbReference type="Pfam" id="PF09339">
    <property type="entry name" value="HTH_IclR"/>
    <property type="match status" value="1"/>
</dbReference>
<dbReference type="GO" id="GO:0003700">
    <property type="term" value="F:DNA-binding transcription factor activity"/>
    <property type="evidence" value="ECO:0007669"/>
    <property type="project" value="TreeGrafter"/>
</dbReference>
<dbReference type="RefSeq" id="WP_051667298.1">
    <property type="nucleotide sequence ID" value="NZ_CP003923.1"/>
</dbReference>
<sequence>MEGPVKGLQTVHRAVRLLKCFTVIESELSLTELTQKLELPKSTTARLIDTLIDVGMLERNESNFKYKLGHSAYVLGRVAEVSNDVVQLATPRMKQLRDRTNESVALFKLDGEKRVCIQRFVSLEVVTHNVSIGSRFDLSIGATGKSLLAFQADEFIEQVLQNVPDQAKLRTELVNIRATNKALSMDERGAGVNAISSAIFSMSGNVKYSISLTGPSMRFTEEKMKRWQEYLLEEANKLSQELGYVMH</sequence>
<dbReference type="GO" id="GO:0045892">
    <property type="term" value="P:negative regulation of DNA-templated transcription"/>
    <property type="evidence" value="ECO:0007669"/>
    <property type="project" value="UniProtKB-ARBA"/>
</dbReference>
<proteinExistence type="predicted"/>
<dbReference type="Gene3D" id="1.10.10.10">
    <property type="entry name" value="Winged helix-like DNA-binding domain superfamily/Winged helix DNA-binding domain"/>
    <property type="match status" value="1"/>
</dbReference>
<dbReference type="EMBL" id="CP003923">
    <property type="protein sequence ID" value="AIC93226.1"/>
    <property type="molecule type" value="Genomic_DNA"/>
</dbReference>
<dbReference type="PANTHER" id="PTHR30136">
    <property type="entry name" value="HELIX-TURN-HELIX TRANSCRIPTIONAL REGULATOR, ICLR FAMILY"/>
    <property type="match status" value="1"/>
</dbReference>
<dbReference type="InterPro" id="IPR014757">
    <property type="entry name" value="Tscrpt_reg_IclR_C"/>
</dbReference>
<dbReference type="InterPro" id="IPR029016">
    <property type="entry name" value="GAF-like_dom_sf"/>
</dbReference>
<organism evidence="6 7">
    <name type="scientific">Shouchella lehensis G1</name>
    <dbReference type="NCBI Taxonomy" id="1246626"/>
    <lineage>
        <taxon>Bacteria</taxon>
        <taxon>Bacillati</taxon>
        <taxon>Bacillota</taxon>
        <taxon>Bacilli</taxon>
        <taxon>Bacillales</taxon>
        <taxon>Bacillaceae</taxon>
        <taxon>Shouchella</taxon>
    </lineage>
</organism>
<evidence type="ECO:0000256" key="1">
    <source>
        <dbReference type="ARBA" id="ARBA00023015"/>
    </source>
</evidence>
<protein>
    <submittedName>
        <fullName evidence="6">IclR family transcriptional regulator</fullName>
    </submittedName>
</protein>
<accession>A0A060LPG9</accession>
<evidence type="ECO:0000256" key="3">
    <source>
        <dbReference type="ARBA" id="ARBA00023163"/>
    </source>
</evidence>
<keyword evidence="2" id="KW-0238">DNA-binding</keyword>
<dbReference type="InterPro" id="IPR050707">
    <property type="entry name" value="HTH_MetabolicPath_Reg"/>
</dbReference>
<dbReference type="SUPFAM" id="SSF46785">
    <property type="entry name" value="Winged helix' DNA-binding domain"/>
    <property type="match status" value="1"/>
</dbReference>
<dbReference type="PROSITE" id="PS51077">
    <property type="entry name" value="HTH_ICLR"/>
    <property type="match status" value="1"/>
</dbReference>
<keyword evidence="7" id="KW-1185">Reference proteome</keyword>
<dbReference type="PATRIC" id="fig|1246626.3.peg.613"/>
<dbReference type="AlphaFoldDB" id="A0A060LPG9"/>
<evidence type="ECO:0000259" key="4">
    <source>
        <dbReference type="PROSITE" id="PS51077"/>
    </source>
</evidence>
<dbReference type="SMART" id="SM00346">
    <property type="entry name" value="HTH_ICLR"/>
    <property type="match status" value="1"/>
</dbReference>
<keyword evidence="3" id="KW-0804">Transcription</keyword>
<dbReference type="GO" id="GO:0003677">
    <property type="term" value="F:DNA binding"/>
    <property type="evidence" value="ECO:0007669"/>
    <property type="project" value="UniProtKB-KW"/>
</dbReference>
<dbReference type="OrthoDB" id="9791752at2"/>
<evidence type="ECO:0000313" key="7">
    <source>
        <dbReference type="Proteomes" id="UP000027142"/>
    </source>
</evidence>
<dbReference type="InterPro" id="IPR036388">
    <property type="entry name" value="WH-like_DNA-bd_sf"/>
</dbReference>
<dbReference type="eggNOG" id="COG1414">
    <property type="taxonomic scope" value="Bacteria"/>
</dbReference>
<dbReference type="PANTHER" id="PTHR30136:SF24">
    <property type="entry name" value="HTH-TYPE TRANSCRIPTIONAL REPRESSOR ALLR"/>
    <property type="match status" value="1"/>
</dbReference>
<dbReference type="InterPro" id="IPR036390">
    <property type="entry name" value="WH_DNA-bd_sf"/>
</dbReference>
<dbReference type="Proteomes" id="UP000027142">
    <property type="component" value="Chromosome"/>
</dbReference>
<dbReference type="InterPro" id="IPR005471">
    <property type="entry name" value="Tscrpt_reg_IclR_N"/>
</dbReference>